<organism evidence="1 2">
    <name type="scientific">Brucella suis</name>
    <dbReference type="NCBI Taxonomy" id="29461"/>
    <lineage>
        <taxon>Bacteria</taxon>
        <taxon>Pseudomonadati</taxon>
        <taxon>Pseudomonadota</taxon>
        <taxon>Alphaproteobacteria</taxon>
        <taxon>Hyphomicrobiales</taxon>
        <taxon>Brucellaceae</taxon>
        <taxon>Brucella/Ochrobactrum group</taxon>
        <taxon>Brucella</taxon>
    </lineage>
</organism>
<dbReference type="AlphaFoldDB" id="A0AAI8EBE7"/>
<dbReference type="Proteomes" id="UP000230889">
    <property type="component" value="Chromosome 2"/>
</dbReference>
<sequence length="76" mass="8531">MHSVFAGSMRRLSLWTRNLRRYWHDLACNVMGYCGQASKIPGGSAYIWVFVPGIPVRASSPAQKSKNPGQSRDFET</sequence>
<gene>
    <name evidence="1" type="ORF">CS875_15510</name>
</gene>
<evidence type="ECO:0000313" key="2">
    <source>
        <dbReference type="Proteomes" id="UP000230889"/>
    </source>
</evidence>
<evidence type="ECO:0000313" key="1">
    <source>
        <dbReference type="EMBL" id="ATQ54010.1"/>
    </source>
</evidence>
<reference evidence="1 2" key="1">
    <citation type="submission" date="2017-10" db="EMBL/GenBank/DDBJ databases">
        <title>First isolation and characterization of Brucella suis from yak.</title>
        <authorList>
            <person name="Yang X."/>
            <person name="Wang N."/>
            <person name="Cao X."/>
            <person name="Bie P."/>
            <person name="Wang J."/>
            <person name="Lyu Y."/>
            <person name="Wu Q."/>
        </authorList>
    </citation>
    <scope>NUCLEOTIDE SEQUENCE [LARGE SCALE GENOMIC DNA]</scope>
    <source>
        <strain evidence="1 2">QH05</strain>
    </source>
</reference>
<accession>A0AAI8EBE7</accession>
<protein>
    <submittedName>
        <fullName evidence="1">Uncharacterized protein</fullName>
    </submittedName>
</protein>
<name>A0AAI8EBE7_BRUSS</name>
<dbReference type="EMBL" id="CP024421">
    <property type="protein sequence ID" value="ATQ54010.1"/>
    <property type="molecule type" value="Genomic_DNA"/>
</dbReference>
<proteinExistence type="predicted"/>